<dbReference type="GO" id="GO:0009986">
    <property type="term" value="C:cell surface"/>
    <property type="evidence" value="ECO:0007669"/>
    <property type="project" value="UniProtKB-SubCell"/>
</dbReference>
<evidence type="ECO:0000256" key="5">
    <source>
        <dbReference type="ARBA" id="ARBA00022692"/>
    </source>
</evidence>
<dbReference type="EMBL" id="RKLY01000041">
    <property type="protein sequence ID" value="TGD21290.1"/>
    <property type="molecule type" value="Genomic_DNA"/>
</dbReference>
<accession>A0A4Z0JH47</accession>
<comment type="caution">
    <text evidence="10">The sequence shown here is derived from an EMBL/GenBank/DDBJ whole genome shotgun (WGS) entry which is preliminary data.</text>
</comment>
<keyword evidence="5" id="KW-0812">Transmembrane</keyword>
<keyword evidence="7" id="KW-0472">Membrane</keyword>
<dbReference type="InterPro" id="IPR045584">
    <property type="entry name" value="Pilin-like"/>
</dbReference>
<dbReference type="InterPro" id="IPR016940">
    <property type="entry name" value="ComGC"/>
</dbReference>
<evidence type="ECO:0000256" key="8">
    <source>
        <dbReference type="ARBA" id="ARBA00023287"/>
    </source>
</evidence>
<evidence type="ECO:0000313" key="11">
    <source>
        <dbReference type="Proteomes" id="UP000298021"/>
    </source>
</evidence>
<gene>
    <name evidence="10" type="ORF">EGT49_11500</name>
</gene>
<keyword evidence="11" id="KW-1185">Reference proteome</keyword>
<keyword evidence="3" id="KW-1003">Cell membrane</keyword>
<dbReference type="Pfam" id="PF07963">
    <property type="entry name" value="N_methyl"/>
    <property type="match status" value="1"/>
</dbReference>
<evidence type="ECO:0000256" key="3">
    <source>
        <dbReference type="ARBA" id="ARBA00022475"/>
    </source>
</evidence>
<dbReference type="PANTHER" id="PTHR30093:SF2">
    <property type="entry name" value="TYPE II SECRETION SYSTEM PROTEIN H"/>
    <property type="match status" value="1"/>
</dbReference>
<proteinExistence type="inferred from homology"/>
<organism evidence="10 11">
    <name type="scientific">Companilactobacillus suantsaicola</name>
    <dbReference type="NCBI Taxonomy" id="2487723"/>
    <lineage>
        <taxon>Bacteria</taxon>
        <taxon>Bacillati</taxon>
        <taxon>Bacillota</taxon>
        <taxon>Bacilli</taxon>
        <taxon>Lactobacillales</taxon>
        <taxon>Lactobacillaceae</taxon>
        <taxon>Companilactobacillus</taxon>
    </lineage>
</organism>
<dbReference type="Gene3D" id="3.30.700.10">
    <property type="entry name" value="Glycoprotein, Type 4 Pilin"/>
    <property type="match status" value="1"/>
</dbReference>
<dbReference type="InterPro" id="IPR012902">
    <property type="entry name" value="N_methyl_site"/>
</dbReference>
<sequence length="113" mass="13110">MKKRRGFTLIEMVIVLFIISLLLLLMIPNLAAQRKNANQKSEEALVTTVTNQAEMYSETHSDKFDLEQLKTDKYITDKQKEKLEKLNYVLKKDGDGRWILEKQASQSLKPPLD</sequence>
<keyword evidence="8" id="KW-0178">Competence</keyword>
<reference evidence="10 11" key="1">
    <citation type="submission" date="2018-10" db="EMBL/GenBank/DDBJ databases">
        <title>Lactobacillus sp. R7 and Lactobacillus sp. R19 isolated from fermented mustard green product of Taiwan.</title>
        <authorList>
            <person name="Lin S.-T."/>
        </authorList>
    </citation>
    <scope>NUCLEOTIDE SEQUENCE [LARGE SCALE GENOMIC DNA]</scope>
    <source>
        <strain evidence="10 11">BCRC 81127</strain>
    </source>
</reference>
<dbReference type="Proteomes" id="UP000298021">
    <property type="component" value="Unassembled WGS sequence"/>
</dbReference>
<evidence type="ECO:0000256" key="6">
    <source>
        <dbReference type="ARBA" id="ARBA00022989"/>
    </source>
</evidence>
<evidence type="ECO:0000256" key="9">
    <source>
        <dbReference type="ARBA" id="ARBA00043982"/>
    </source>
</evidence>
<dbReference type="GO" id="GO:0030420">
    <property type="term" value="P:establishment of competence for transformation"/>
    <property type="evidence" value="ECO:0007669"/>
    <property type="project" value="UniProtKB-KW"/>
</dbReference>
<dbReference type="PROSITE" id="PS00409">
    <property type="entry name" value="PROKAR_NTER_METHYL"/>
    <property type="match status" value="1"/>
</dbReference>
<evidence type="ECO:0000313" key="10">
    <source>
        <dbReference type="EMBL" id="TGD21290.1"/>
    </source>
</evidence>
<keyword evidence="4" id="KW-0488">Methylation</keyword>
<dbReference type="NCBIfam" id="TIGR02532">
    <property type="entry name" value="IV_pilin_GFxxxE"/>
    <property type="match status" value="1"/>
</dbReference>
<evidence type="ECO:0000256" key="4">
    <source>
        <dbReference type="ARBA" id="ARBA00022481"/>
    </source>
</evidence>
<name>A0A4Z0JH47_9LACO</name>
<evidence type="ECO:0000256" key="1">
    <source>
        <dbReference type="ARBA" id="ARBA00004162"/>
    </source>
</evidence>
<evidence type="ECO:0000256" key="7">
    <source>
        <dbReference type="ARBA" id="ARBA00023136"/>
    </source>
</evidence>
<evidence type="ECO:0000256" key="2">
    <source>
        <dbReference type="ARBA" id="ARBA00004241"/>
    </source>
</evidence>
<dbReference type="NCBIfam" id="NF040999">
    <property type="entry name" value="pilin_ComGC"/>
    <property type="match status" value="1"/>
</dbReference>
<dbReference type="SUPFAM" id="SSF54523">
    <property type="entry name" value="Pili subunits"/>
    <property type="match status" value="1"/>
</dbReference>
<dbReference type="PIRSF" id="PIRSF029928">
    <property type="entry name" value="Late_competence_ComGC"/>
    <property type="match status" value="1"/>
</dbReference>
<dbReference type="GO" id="GO:0005886">
    <property type="term" value="C:plasma membrane"/>
    <property type="evidence" value="ECO:0007669"/>
    <property type="project" value="UniProtKB-SubCell"/>
</dbReference>
<dbReference type="OrthoDB" id="2248894at2"/>
<keyword evidence="6" id="KW-1133">Transmembrane helix</keyword>
<dbReference type="AlphaFoldDB" id="A0A4Z0JH47"/>
<dbReference type="PANTHER" id="PTHR30093">
    <property type="entry name" value="GENERAL SECRETION PATHWAY PROTEIN G"/>
    <property type="match status" value="1"/>
</dbReference>
<comment type="subcellular location">
    <subcellularLocation>
        <location evidence="1">Cell membrane</location>
        <topology evidence="1">Single-pass membrane protein</topology>
    </subcellularLocation>
    <subcellularLocation>
        <location evidence="2">Cell surface</location>
    </subcellularLocation>
</comment>
<protein>
    <submittedName>
        <fullName evidence="10">Prepilin-type N-terminal cleavage/methylation domain-containing protein</fullName>
    </submittedName>
</protein>
<dbReference type="RefSeq" id="WP_135374457.1">
    <property type="nucleotide sequence ID" value="NZ_RKLY01000041.1"/>
</dbReference>
<comment type="similarity">
    <text evidence="9">Belongs to the ComGC family.</text>
</comment>